<dbReference type="EMBL" id="DWUR01000100">
    <property type="protein sequence ID" value="HJD49709.1"/>
    <property type="molecule type" value="Genomic_DNA"/>
</dbReference>
<organism evidence="4 5">
    <name type="scientific">Candidatus Corynebacterium intestinavium</name>
    <dbReference type="NCBI Taxonomy" id="2838531"/>
    <lineage>
        <taxon>Bacteria</taxon>
        <taxon>Bacillati</taxon>
        <taxon>Actinomycetota</taxon>
        <taxon>Actinomycetes</taxon>
        <taxon>Mycobacteriales</taxon>
        <taxon>Corynebacteriaceae</taxon>
        <taxon>Corynebacterium</taxon>
    </lineage>
</organism>
<reference evidence="4" key="2">
    <citation type="submission" date="2021-04" db="EMBL/GenBank/DDBJ databases">
        <authorList>
            <person name="Gilroy R."/>
        </authorList>
    </citation>
    <scope>NUCLEOTIDE SEQUENCE</scope>
    <source>
        <strain evidence="4">5925</strain>
    </source>
</reference>
<sequence>MKRAHKLRTAGLMSILASGALVLGACSDAGKNGAQSGDSQNNASGEGFEFSNCGFTMQLDKPAERIMSVEQGTTDNVLAFGLGNTLAGYSHQKDAPLEGYEDEMEKSTEVSPEVATAEQIRTVDPDAILSPFESVYTDDGAGTREEWKKLGVATWYSNVECRDKDGNEGKNAYDLLLKDYQQLGQLFGAEDKAAELEKKHKEHVDAATESVKDAPKDLSGALLYSIFDGAPYVGGKLSIAQDIFDLTGVKNVFDDANEAWPELSWEALADKDPDFIVLADLPGRGAPGDKAEEKIEMLEKDPATRNLKAVKEKRYVIVKGIGLSGSVQSYEPLEDVAEYVKNWKN</sequence>
<dbReference type="PANTHER" id="PTHR30535:SF7">
    <property type="entry name" value="IRON(III) DICITRATE-BINDING PROTEIN"/>
    <property type="match status" value="1"/>
</dbReference>
<evidence type="ECO:0000313" key="5">
    <source>
        <dbReference type="Proteomes" id="UP000823907"/>
    </source>
</evidence>
<dbReference type="AlphaFoldDB" id="A0A9D2UC95"/>
<reference evidence="4" key="1">
    <citation type="journal article" date="2021" name="PeerJ">
        <title>Extensive microbial diversity within the chicken gut microbiome revealed by metagenomics and culture.</title>
        <authorList>
            <person name="Gilroy R."/>
            <person name="Ravi A."/>
            <person name="Getino M."/>
            <person name="Pursley I."/>
            <person name="Horton D.L."/>
            <person name="Alikhan N.F."/>
            <person name="Baker D."/>
            <person name="Gharbi K."/>
            <person name="Hall N."/>
            <person name="Watson M."/>
            <person name="Adriaenssens E.M."/>
            <person name="Foster-Nyarko E."/>
            <person name="Jarju S."/>
            <person name="Secka A."/>
            <person name="Antonio M."/>
            <person name="Oren A."/>
            <person name="Chaudhuri R.R."/>
            <person name="La Ragione R."/>
            <person name="Hildebrand F."/>
            <person name="Pallen M.J."/>
        </authorList>
    </citation>
    <scope>NUCLEOTIDE SEQUENCE</scope>
    <source>
        <strain evidence="4">5925</strain>
    </source>
</reference>
<keyword evidence="2" id="KW-0732">Signal</keyword>
<feature type="signal peptide" evidence="2">
    <location>
        <begin position="1"/>
        <end position="24"/>
    </location>
</feature>
<dbReference type="PROSITE" id="PS51257">
    <property type="entry name" value="PROKAR_LIPOPROTEIN"/>
    <property type="match status" value="1"/>
</dbReference>
<evidence type="ECO:0000256" key="2">
    <source>
        <dbReference type="SAM" id="SignalP"/>
    </source>
</evidence>
<dbReference type="Gene3D" id="3.40.50.1980">
    <property type="entry name" value="Nitrogenase molybdenum iron protein domain"/>
    <property type="match status" value="2"/>
</dbReference>
<comment type="similarity">
    <text evidence="1">Belongs to the bacterial solute-binding protein 8 family.</text>
</comment>
<protein>
    <submittedName>
        <fullName evidence="4">ABC transporter substrate-binding protein</fullName>
    </submittedName>
</protein>
<dbReference type="PANTHER" id="PTHR30535">
    <property type="entry name" value="VITAMIN B12-BINDING PROTEIN"/>
    <property type="match status" value="1"/>
</dbReference>
<evidence type="ECO:0000313" key="4">
    <source>
        <dbReference type="EMBL" id="HJD49709.1"/>
    </source>
</evidence>
<dbReference type="Proteomes" id="UP000823907">
    <property type="component" value="Unassembled WGS sequence"/>
</dbReference>
<dbReference type="Pfam" id="PF01497">
    <property type="entry name" value="Peripla_BP_2"/>
    <property type="match status" value="1"/>
</dbReference>
<proteinExistence type="inferred from homology"/>
<name>A0A9D2UC95_9CORY</name>
<dbReference type="InterPro" id="IPR050902">
    <property type="entry name" value="ABC_Transporter_SBP"/>
</dbReference>
<evidence type="ECO:0000256" key="1">
    <source>
        <dbReference type="ARBA" id="ARBA00008814"/>
    </source>
</evidence>
<gene>
    <name evidence="4" type="ORF">H9907_06405</name>
</gene>
<dbReference type="PROSITE" id="PS50983">
    <property type="entry name" value="FE_B12_PBP"/>
    <property type="match status" value="1"/>
</dbReference>
<feature type="chain" id="PRO_5039129935" evidence="2">
    <location>
        <begin position="25"/>
        <end position="345"/>
    </location>
</feature>
<accession>A0A9D2UC95</accession>
<dbReference type="InterPro" id="IPR002491">
    <property type="entry name" value="ABC_transptr_periplasmic_BD"/>
</dbReference>
<dbReference type="SUPFAM" id="SSF53807">
    <property type="entry name" value="Helical backbone' metal receptor"/>
    <property type="match status" value="1"/>
</dbReference>
<feature type="domain" description="Fe/B12 periplasmic-binding" evidence="3">
    <location>
        <begin position="65"/>
        <end position="345"/>
    </location>
</feature>
<evidence type="ECO:0000259" key="3">
    <source>
        <dbReference type="PROSITE" id="PS50983"/>
    </source>
</evidence>
<comment type="caution">
    <text evidence="4">The sequence shown here is derived from an EMBL/GenBank/DDBJ whole genome shotgun (WGS) entry which is preliminary data.</text>
</comment>